<dbReference type="EMBL" id="JACHXD010000018">
    <property type="protein sequence ID" value="MBB3121617.1"/>
    <property type="molecule type" value="Genomic_DNA"/>
</dbReference>
<dbReference type="InterPro" id="IPR012338">
    <property type="entry name" value="Beta-lactam/transpept-like"/>
</dbReference>
<name>A0A7W5BE99_9BURK</name>
<gene>
    <name evidence="3" type="ORF">FHS03_004695</name>
</gene>
<dbReference type="AlphaFoldDB" id="A0A7W5BE99"/>
<evidence type="ECO:0000313" key="3">
    <source>
        <dbReference type="EMBL" id="MBB3121617.1"/>
    </source>
</evidence>
<dbReference type="InterPro" id="IPR050491">
    <property type="entry name" value="AmpC-like"/>
</dbReference>
<feature type="signal peptide" evidence="1">
    <location>
        <begin position="1"/>
        <end position="19"/>
    </location>
</feature>
<proteinExistence type="predicted"/>
<keyword evidence="1" id="KW-0732">Signal</keyword>
<dbReference type="Proteomes" id="UP000541535">
    <property type="component" value="Unassembled WGS sequence"/>
</dbReference>
<dbReference type="SUPFAM" id="SSF56601">
    <property type="entry name" value="beta-lactamase/transpeptidase-like"/>
    <property type="match status" value="1"/>
</dbReference>
<keyword evidence="4" id="KW-1185">Reference proteome</keyword>
<protein>
    <submittedName>
        <fullName evidence="3">CubicO group peptidase (Beta-lactamase class C family)</fullName>
    </submittedName>
</protein>
<feature type="chain" id="PRO_5030663479" evidence="1">
    <location>
        <begin position="20"/>
        <end position="477"/>
    </location>
</feature>
<organism evidence="3 4">
    <name type="scientific">Pseudoduganella violacea</name>
    <dbReference type="NCBI Taxonomy" id="1715466"/>
    <lineage>
        <taxon>Bacteria</taxon>
        <taxon>Pseudomonadati</taxon>
        <taxon>Pseudomonadota</taxon>
        <taxon>Betaproteobacteria</taxon>
        <taxon>Burkholderiales</taxon>
        <taxon>Oxalobacteraceae</taxon>
        <taxon>Telluria group</taxon>
        <taxon>Pseudoduganella</taxon>
    </lineage>
</organism>
<feature type="domain" description="Beta-lactamase-related" evidence="2">
    <location>
        <begin position="51"/>
        <end position="367"/>
    </location>
</feature>
<dbReference type="Gene3D" id="3.40.710.10">
    <property type="entry name" value="DD-peptidase/beta-lactamase superfamily"/>
    <property type="match status" value="1"/>
</dbReference>
<reference evidence="3 4" key="1">
    <citation type="submission" date="2020-08" db="EMBL/GenBank/DDBJ databases">
        <title>Genomic Encyclopedia of Type Strains, Phase III (KMG-III): the genomes of soil and plant-associated and newly described type strains.</title>
        <authorList>
            <person name="Whitman W."/>
        </authorList>
    </citation>
    <scope>NUCLEOTIDE SEQUENCE [LARGE SCALE GENOMIC DNA]</scope>
    <source>
        <strain evidence="3 4">CECT 8897</strain>
    </source>
</reference>
<comment type="caution">
    <text evidence="3">The sequence shown here is derived from an EMBL/GenBank/DDBJ whole genome shotgun (WGS) entry which is preliminary data.</text>
</comment>
<evidence type="ECO:0000259" key="2">
    <source>
        <dbReference type="Pfam" id="PF00144"/>
    </source>
</evidence>
<dbReference type="PANTHER" id="PTHR46825:SF12">
    <property type="entry name" value="PENICILLIN-BINDING PROTEIN 4"/>
    <property type="match status" value="1"/>
</dbReference>
<dbReference type="PANTHER" id="PTHR46825">
    <property type="entry name" value="D-ALANYL-D-ALANINE-CARBOXYPEPTIDASE/ENDOPEPTIDASE AMPH"/>
    <property type="match status" value="1"/>
</dbReference>
<dbReference type="Pfam" id="PF00144">
    <property type="entry name" value="Beta-lactamase"/>
    <property type="match status" value="1"/>
</dbReference>
<sequence>MAVRLPAALALLAALPAFAADTANPVLERHIANIEQGLLPAVTVQGMAPVKRKLSEEMARLGVPGVSIAVIHGGEIEWAKGYGVAYAGGPAITPSTLFQAASISKPVTAMAALKLVEDGKLALDRDINSYTTFWKLPKDIDNSPVTLRQLLSHTGGTTVSGFAGYAAGKPVPQLVQVLNGAAPANSRGVHVSTRPGSMWRYSGGGYTVVQYVMTQKSPEGFAALMDSTVLKPVGMADSSFEQPLPPARLARAALPHDRQGKPVVGGPHTYPELAAAGLWTTPSDVARFAIELRRSAAGQANHVLSQTMANLMLNPVLDDFSLGLRMAGEGQAQTFSHGGSNEGYRNRLIAYTERGDGLVIMSNGERGSELIHQLVAAIAAEYNWPTHRSRERRAVAHDASAIQQLPGQYQLGANEFHIARSGEGLTIAIGQSEPETLYSAGNGAYFLSSQDLELRFDSNNNGRALIGTTTTAFTRLK</sequence>
<dbReference type="InterPro" id="IPR001466">
    <property type="entry name" value="Beta-lactam-related"/>
</dbReference>
<evidence type="ECO:0000313" key="4">
    <source>
        <dbReference type="Proteomes" id="UP000541535"/>
    </source>
</evidence>
<dbReference type="RefSeq" id="WP_221208241.1">
    <property type="nucleotide sequence ID" value="NZ_JACHXD010000018.1"/>
</dbReference>
<accession>A0A7W5BE99</accession>
<evidence type="ECO:0000256" key="1">
    <source>
        <dbReference type="SAM" id="SignalP"/>
    </source>
</evidence>